<dbReference type="Pfam" id="PF14316">
    <property type="entry name" value="DUF4381"/>
    <property type="match status" value="1"/>
</dbReference>
<dbReference type="RefSeq" id="WP_315948149.1">
    <property type="nucleotide sequence ID" value="NZ_JAWCUA010000010.1"/>
</dbReference>
<organism evidence="2 3">
    <name type="scientific">Psychrosphaera aquimarina</name>
    <dbReference type="NCBI Taxonomy" id="2044854"/>
    <lineage>
        <taxon>Bacteria</taxon>
        <taxon>Pseudomonadati</taxon>
        <taxon>Pseudomonadota</taxon>
        <taxon>Gammaproteobacteria</taxon>
        <taxon>Alteromonadales</taxon>
        <taxon>Pseudoalteromonadaceae</taxon>
        <taxon>Psychrosphaera</taxon>
    </lineage>
</organism>
<reference evidence="2 3" key="1">
    <citation type="submission" date="2023-10" db="EMBL/GenBank/DDBJ databases">
        <title>Psychrosphaera aquimaarina strain SW33 isolated from seawater.</title>
        <authorList>
            <person name="Bayburt H."/>
            <person name="Kim J.M."/>
            <person name="Choi B.J."/>
            <person name="Jeon C.O."/>
        </authorList>
    </citation>
    <scope>NUCLEOTIDE SEQUENCE [LARGE SCALE GENOMIC DNA]</scope>
    <source>
        <strain evidence="2 3">KCTC 52743</strain>
    </source>
</reference>
<comment type="caution">
    <text evidence="2">The sequence shown here is derived from an EMBL/GenBank/DDBJ whole genome shotgun (WGS) entry which is preliminary data.</text>
</comment>
<keyword evidence="1" id="KW-1133">Transmembrane helix</keyword>
<proteinExistence type="predicted"/>
<accession>A0ABU3R4A3</accession>
<dbReference type="Proteomes" id="UP001257914">
    <property type="component" value="Unassembled WGS sequence"/>
</dbReference>
<protein>
    <submittedName>
        <fullName evidence="2">DUF4381 domain-containing protein</fullName>
    </submittedName>
</protein>
<feature type="transmembrane region" description="Helical" evidence="1">
    <location>
        <begin position="25"/>
        <end position="49"/>
    </location>
</feature>
<keyword evidence="1" id="KW-0812">Transmembrane</keyword>
<evidence type="ECO:0000313" key="3">
    <source>
        <dbReference type="Proteomes" id="UP001257914"/>
    </source>
</evidence>
<sequence length="167" mass="19121">MQPDLLSQLQDIQTPQQVGHWPLAWGWWVVIILSLLLLVFICISVYRFIQQRKAKKQALKLLNQVSPKQNPLVAVQTINSILKRVVLAYCERDLVANLNGEKWTTWLNTHGHKNAQINSEFVQLAYQANCSSEQASEYLKQSKNWINKSLPLSKQALKSISQGEQNV</sequence>
<keyword evidence="3" id="KW-1185">Reference proteome</keyword>
<evidence type="ECO:0000256" key="1">
    <source>
        <dbReference type="SAM" id="Phobius"/>
    </source>
</evidence>
<gene>
    <name evidence="2" type="ORF">RT723_16170</name>
</gene>
<evidence type="ECO:0000313" key="2">
    <source>
        <dbReference type="EMBL" id="MDU0114499.1"/>
    </source>
</evidence>
<name>A0ABU3R4A3_9GAMM</name>
<keyword evidence="1" id="KW-0472">Membrane</keyword>
<dbReference type="EMBL" id="JAWCUA010000010">
    <property type="protein sequence ID" value="MDU0114499.1"/>
    <property type="molecule type" value="Genomic_DNA"/>
</dbReference>
<dbReference type="InterPro" id="IPR025489">
    <property type="entry name" value="DUF4381"/>
</dbReference>